<dbReference type="SUPFAM" id="SSF82199">
    <property type="entry name" value="SET domain"/>
    <property type="match status" value="1"/>
</dbReference>
<protein>
    <recommendedName>
        <fullName evidence="12">SET domain-containing protein</fullName>
    </recommendedName>
</protein>
<keyword evidence="3" id="KW-0949">S-adenosyl-L-methionine</keyword>
<keyword evidence="2" id="KW-0808">Transferase</keyword>
<keyword evidence="4" id="KW-0479">Metal-binding</keyword>
<dbReference type="Gene3D" id="1.25.40.10">
    <property type="entry name" value="Tetratricopeptide repeat domain"/>
    <property type="match status" value="1"/>
</dbReference>
<evidence type="ECO:0000256" key="5">
    <source>
        <dbReference type="ARBA" id="ARBA00022771"/>
    </source>
</evidence>
<dbReference type="InterPro" id="IPR002893">
    <property type="entry name" value="Znf_MYND"/>
</dbReference>
<proteinExistence type="predicted"/>
<organism evidence="10 11">
    <name type="scientific">Phascolomyces articulosus</name>
    <dbReference type="NCBI Taxonomy" id="60185"/>
    <lineage>
        <taxon>Eukaryota</taxon>
        <taxon>Fungi</taxon>
        <taxon>Fungi incertae sedis</taxon>
        <taxon>Mucoromycota</taxon>
        <taxon>Mucoromycotina</taxon>
        <taxon>Mucoromycetes</taxon>
        <taxon>Mucorales</taxon>
        <taxon>Lichtheimiaceae</taxon>
        <taxon>Phascolomyces</taxon>
    </lineage>
</organism>
<dbReference type="Proteomes" id="UP001209540">
    <property type="component" value="Unassembled WGS sequence"/>
</dbReference>
<dbReference type="Gene3D" id="1.10.220.160">
    <property type="match status" value="1"/>
</dbReference>
<accession>A0AAD5JVW7</accession>
<dbReference type="Pfam" id="PF00856">
    <property type="entry name" value="SET"/>
    <property type="match status" value="1"/>
</dbReference>
<keyword evidence="5 7" id="KW-0863">Zinc-finger</keyword>
<keyword evidence="1" id="KW-0489">Methyltransferase</keyword>
<reference evidence="10" key="1">
    <citation type="journal article" date="2022" name="IScience">
        <title>Evolution of zygomycete secretomes and the origins of terrestrial fungal ecologies.</title>
        <authorList>
            <person name="Chang Y."/>
            <person name="Wang Y."/>
            <person name="Mondo S."/>
            <person name="Ahrendt S."/>
            <person name="Andreopoulos W."/>
            <person name="Barry K."/>
            <person name="Beard J."/>
            <person name="Benny G.L."/>
            <person name="Blankenship S."/>
            <person name="Bonito G."/>
            <person name="Cuomo C."/>
            <person name="Desiro A."/>
            <person name="Gervers K.A."/>
            <person name="Hundley H."/>
            <person name="Kuo A."/>
            <person name="LaButti K."/>
            <person name="Lang B.F."/>
            <person name="Lipzen A."/>
            <person name="O'Donnell K."/>
            <person name="Pangilinan J."/>
            <person name="Reynolds N."/>
            <person name="Sandor L."/>
            <person name="Smith M.E."/>
            <person name="Tsang A."/>
            <person name="Grigoriev I.V."/>
            <person name="Stajich J.E."/>
            <person name="Spatafora J.W."/>
        </authorList>
    </citation>
    <scope>NUCLEOTIDE SEQUENCE</scope>
    <source>
        <strain evidence="10">RSA 2281</strain>
    </source>
</reference>
<evidence type="ECO:0008006" key="12">
    <source>
        <dbReference type="Google" id="ProtNLM"/>
    </source>
</evidence>
<dbReference type="GO" id="GO:0042826">
    <property type="term" value="F:histone deacetylase binding"/>
    <property type="evidence" value="ECO:0007669"/>
    <property type="project" value="TreeGrafter"/>
</dbReference>
<dbReference type="PROSITE" id="PS50865">
    <property type="entry name" value="ZF_MYND_2"/>
    <property type="match status" value="1"/>
</dbReference>
<evidence type="ECO:0000313" key="10">
    <source>
        <dbReference type="EMBL" id="KAI9257168.1"/>
    </source>
</evidence>
<feature type="domain" description="SET" evidence="8">
    <location>
        <begin position="38"/>
        <end position="285"/>
    </location>
</feature>
<dbReference type="GO" id="GO:0032259">
    <property type="term" value="P:methylation"/>
    <property type="evidence" value="ECO:0007669"/>
    <property type="project" value="UniProtKB-KW"/>
</dbReference>
<dbReference type="GO" id="GO:0008270">
    <property type="term" value="F:zinc ion binding"/>
    <property type="evidence" value="ECO:0007669"/>
    <property type="project" value="UniProtKB-KW"/>
</dbReference>
<dbReference type="PROSITE" id="PS50280">
    <property type="entry name" value="SET"/>
    <property type="match status" value="1"/>
</dbReference>
<dbReference type="InterPro" id="IPR011990">
    <property type="entry name" value="TPR-like_helical_dom_sf"/>
</dbReference>
<dbReference type="PANTHER" id="PTHR46165:SF2">
    <property type="entry name" value="SET AND MYND DOMAIN-CONTAINING PROTEIN 4"/>
    <property type="match status" value="1"/>
</dbReference>
<evidence type="ECO:0000313" key="11">
    <source>
        <dbReference type="Proteomes" id="UP001209540"/>
    </source>
</evidence>
<reference evidence="10" key="2">
    <citation type="submission" date="2023-02" db="EMBL/GenBank/DDBJ databases">
        <authorList>
            <consortium name="DOE Joint Genome Institute"/>
            <person name="Mondo S.J."/>
            <person name="Chang Y."/>
            <person name="Wang Y."/>
            <person name="Ahrendt S."/>
            <person name="Andreopoulos W."/>
            <person name="Barry K."/>
            <person name="Beard J."/>
            <person name="Benny G.L."/>
            <person name="Blankenship S."/>
            <person name="Bonito G."/>
            <person name="Cuomo C."/>
            <person name="Desiro A."/>
            <person name="Gervers K.A."/>
            <person name="Hundley H."/>
            <person name="Kuo A."/>
            <person name="LaButti K."/>
            <person name="Lang B.F."/>
            <person name="Lipzen A."/>
            <person name="O'Donnell K."/>
            <person name="Pangilinan J."/>
            <person name="Reynolds N."/>
            <person name="Sandor L."/>
            <person name="Smith M.W."/>
            <person name="Tsang A."/>
            <person name="Grigoriev I.V."/>
            <person name="Stajich J.E."/>
            <person name="Spatafora J.W."/>
        </authorList>
    </citation>
    <scope>NUCLEOTIDE SEQUENCE</scope>
    <source>
        <strain evidence="10">RSA 2281</strain>
    </source>
</reference>
<dbReference type="GO" id="GO:0005737">
    <property type="term" value="C:cytoplasm"/>
    <property type="evidence" value="ECO:0007669"/>
    <property type="project" value="TreeGrafter"/>
</dbReference>
<evidence type="ECO:0000256" key="4">
    <source>
        <dbReference type="ARBA" id="ARBA00022723"/>
    </source>
</evidence>
<dbReference type="Gene3D" id="2.170.270.10">
    <property type="entry name" value="SET domain"/>
    <property type="match status" value="1"/>
</dbReference>
<keyword evidence="11" id="KW-1185">Reference proteome</keyword>
<dbReference type="InterPro" id="IPR046341">
    <property type="entry name" value="SET_dom_sf"/>
</dbReference>
<dbReference type="EMBL" id="JAIXMP010000020">
    <property type="protein sequence ID" value="KAI9257168.1"/>
    <property type="molecule type" value="Genomic_DNA"/>
</dbReference>
<evidence type="ECO:0000259" key="8">
    <source>
        <dbReference type="PROSITE" id="PS50280"/>
    </source>
</evidence>
<dbReference type="Gene3D" id="6.10.140.2220">
    <property type="match status" value="1"/>
</dbReference>
<dbReference type="InterPro" id="IPR001214">
    <property type="entry name" value="SET_dom"/>
</dbReference>
<keyword evidence="6" id="KW-0862">Zinc</keyword>
<evidence type="ECO:0000256" key="3">
    <source>
        <dbReference type="ARBA" id="ARBA00022691"/>
    </source>
</evidence>
<evidence type="ECO:0000256" key="2">
    <source>
        <dbReference type="ARBA" id="ARBA00022679"/>
    </source>
</evidence>
<dbReference type="GO" id="GO:0008168">
    <property type="term" value="F:methyltransferase activity"/>
    <property type="evidence" value="ECO:0007669"/>
    <property type="project" value="UniProtKB-KW"/>
</dbReference>
<dbReference type="GO" id="GO:0005634">
    <property type="term" value="C:nucleus"/>
    <property type="evidence" value="ECO:0007669"/>
    <property type="project" value="TreeGrafter"/>
</dbReference>
<feature type="domain" description="MYND-type" evidence="9">
    <location>
        <begin position="86"/>
        <end position="127"/>
    </location>
</feature>
<comment type="caution">
    <text evidence="10">The sequence shown here is derived from an EMBL/GenBank/DDBJ whole genome shotgun (WGS) entry which is preliminary data.</text>
</comment>
<dbReference type="PANTHER" id="PTHR46165">
    <property type="entry name" value="SET AND MYND DOMAIN-CONTAINING PROTEIN 4"/>
    <property type="match status" value="1"/>
</dbReference>
<evidence type="ECO:0000256" key="6">
    <source>
        <dbReference type="ARBA" id="ARBA00022833"/>
    </source>
</evidence>
<dbReference type="AlphaFoldDB" id="A0AAD5JVW7"/>
<sequence length="497" mass="57081">MDLHFSLDDVSQYTRKLTPAHIDYRVWPPIPNESASWNKAHIEDHVDAKKHGSSVMSTQKISSGKVVIQEYPQIKHLDHSLVFYRCSQCFRRNADVKCRNKNCPWDLHYCNKKCEARHWSSSHRWLCRFPELSKYIDMTQENFQFHTGETPMILKSYFISNQAKIPSLVSNLDKHGLSDRKKYREKAQMIAAVLHLIRDNAVNELAEIQGQIRCNTIAIRETNHEWGVTEILGKAIYLSASKINHSCDPNAIAYFGKDPGHDPCLLRVRASRDIPPQEQICISYAFTAAKHEKEARQNSLQTLYFFHCQCGACRMSNEENYAAYIYQCPNCSKGRLAAGQVSCRDCKKRPDWMKIAMIEQKADTHVEKGQYVAAAKLQEIIYHKSALQWGEVMDKLGERFAEREDYEKAAKCVMASLKAVRDTFGATSIETSHELKKLSSLLFNGQNYDKAKSIVIEAIRVYKALGLDEQNGTEYKELEKVKKMLKNVPDIPFTTKI</sequence>
<evidence type="ECO:0000256" key="1">
    <source>
        <dbReference type="ARBA" id="ARBA00022603"/>
    </source>
</evidence>
<dbReference type="InterPro" id="IPR052097">
    <property type="entry name" value="SET-MYND_domain_protein"/>
</dbReference>
<dbReference type="SUPFAM" id="SSF48452">
    <property type="entry name" value="TPR-like"/>
    <property type="match status" value="1"/>
</dbReference>
<evidence type="ECO:0000259" key="9">
    <source>
        <dbReference type="PROSITE" id="PS50865"/>
    </source>
</evidence>
<gene>
    <name evidence="10" type="ORF">BDA99DRAFT_573493</name>
</gene>
<evidence type="ECO:0000256" key="7">
    <source>
        <dbReference type="PROSITE-ProRule" id="PRU00134"/>
    </source>
</evidence>
<name>A0AAD5JVW7_9FUNG</name>